<feature type="transmembrane region" description="Helical" evidence="5">
    <location>
        <begin position="102"/>
        <end position="124"/>
    </location>
</feature>
<feature type="domain" description="Peptidase M50" evidence="6">
    <location>
        <begin position="114"/>
        <end position="359"/>
    </location>
</feature>
<gene>
    <name evidence="7" type="ORF">AMQ74_01475</name>
</gene>
<dbReference type="GO" id="GO:0012505">
    <property type="term" value="C:endomembrane system"/>
    <property type="evidence" value="ECO:0007669"/>
    <property type="project" value="UniProtKB-SubCell"/>
</dbReference>
<dbReference type="CDD" id="cd05709">
    <property type="entry name" value="S2P-M50"/>
    <property type="match status" value="1"/>
</dbReference>
<dbReference type="GO" id="GO:0005737">
    <property type="term" value="C:cytoplasm"/>
    <property type="evidence" value="ECO:0007669"/>
    <property type="project" value="TreeGrafter"/>
</dbReference>
<dbReference type="InterPro" id="IPR001193">
    <property type="entry name" value="MBTPS2"/>
</dbReference>
<feature type="transmembrane region" description="Helical" evidence="5">
    <location>
        <begin position="6"/>
        <end position="22"/>
    </location>
</feature>
<proteinExistence type="predicted"/>
<protein>
    <submittedName>
        <fullName evidence="7">Zinc metallopeptidase RseP</fullName>
    </submittedName>
</protein>
<evidence type="ECO:0000256" key="3">
    <source>
        <dbReference type="ARBA" id="ARBA00022989"/>
    </source>
</evidence>
<dbReference type="EMBL" id="LNGD01000113">
    <property type="protein sequence ID" value="KYC49148.1"/>
    <property type="molecule type" value="Genomic_DNA"/>
</dbReference>
<dbReference type="InterPro" id="IPR036034">
    <property type="entry name" value="PDZ_sf"/>
</dbReference>
<dbReference type="SUPFAM" id="SSF50156">
    <property type="entry name" value="PDZ domain-like"/>
    <property type="match status" value="1"/>
</dbReference>
<feature type="transmembrane region" description="Helical" evidence="5">
    <location>
        <begin position="174"/>
        <end position="197"/>
    </location>
</feature>
<organism evidence="7 8">
    <name type="scientific">Candidatus Methanofastidiosum methylothiophilum</name>
    <dbReference type="NCBI Taxonomy" id="1705564"/>
    <lineage>
        <taxon>Archaea</taxon>
        <taxon>Methanobacteriati</taxon>
        <taxon>Methanobacteriota</taxon>
        <taxon>Stenosarchaea group</taxon>
        <taxon>Candidatus Methanofastidiosia</taxon>
        <taxon>Candidatus Methanofastidiosales</taxon>
        <taxon>Candidatus Methanofastidiosaceae</taxon>
        <taxon>Candidatus Methanofastidiosum</taxon>
    </lineage>
</organism>
<reference evidence="7 8" key="1">
    <citation type="journal article" date="2016" name="ISME J.">
        <title>Chasing the elusive Euryarchaeota class WSA2: genomes reveal a uniquely fastidious methyl-reducing methanogen.</title>
        <authorList>
            <person name="Nobu M.K."/>
            <person name="Narihiro T."/>
            <person name="Kuroda K."/>
            <person name="Mei R."/>
            <person name="Liu W.T."/>
        </authorList>
    </citation>
    <scope>NUCLEOTIDE SEQUENCE [LARGE SCALE GENOMIC DNA]</scope>
    <source>
        <strain evidence="7">U1lsi0528_Bin089</strain>
    </source>
</reference>
<feature type="transmembrane region" description="Helical" evidence="5">
    <location>
        <begin position="61"/>
        <end position="82"/>
    </location>
</feature>
<dbReference type="Gene3D" id="2.30.42.10">
    <property type="match status" value="1"/>
</dbReference>
<evidence type="ECO:0000259" key="6">
    <source>
        <dbReference type="Pfam" id="PF02163"/>
    </source>
</evidence>
<evidence type="ECO:0000256" key="2">
    <source>
        <dbReference type="ARBA" id="ARBA00022692"/>
    </source>
</evidence>
<evidence type="ECO:0000256" key="4">
    <source>
        <dbReference type="ARBA" id="ARBA00023136"/>
    </source>
</evidence>
<feature type="transmembrane region" description="Helical" evidence="5">
    <location>
        <begin position="346"/>
        <end position="364"/>
    </location>
</feature>
<dbReference type="Proteomes" id="UP000075578">
    <property type="component" value="Unassembled WGS sequence"/>
</dbReference>
<keyword evidence="4 5" id="KW-0472">Membrane</keyword>
<comment type="subcellular location">
    <subcellularLocation>
        <location evidence="1">Endomembrane system</location>
        <topology evidence="1">Multi-pass membrane protein</topology>
    </subcellularLocation>
</comment>
<dbReference type="PRINTS" id="PR01000">
    <property type="entry name" value="SREBPS2PTASE"/>
</dbReference>
<evidence type="ECO:0000313" key="7">
    <source>
        <dbReference type="EMBL" id="KYC49148.1"/>
    </source>
</evidence>
<dbReference type="PANTHER" id="PTHR13325:SF3">
    <property type="entry name" value="MEMBRANE-BOUND TRANSCRIPTION FACTOR SITE-2 PROTEASE"/>
    <property type="match status" value="1"/>
</dbReference>
<sequence length="368" mass="40709">MNPLYVVLFAIILFWVLLGELNRRYNLSKYGIDFQGIILLWRTKRFNDFIDSMSKKGKKFWAAYSTLGIVAAVVGMILVFYFLFSNALKVVISPKPSPGLGFVIPGITVPFWYSIIGLVVVIIVHEASHGIIARANNISLKSVGLALFVAIPGAFVEPDEEELKKTSRLVRMKVYAAGSMANFVTAFVAFLLIVGLVNPLLTPSGIQIVSVEDTSNAYGFLSQGDIITEINGMKIETLQDFYDLMENTKPGDTLSIITDKGSFNVLLKDHPTELDKGYIGIVTSQNYSSPINMKLLTPINGALFWIFLLNFNIGLINLFPLPFLFDGGKIFKEIIDIKFSEANSTAIQKIFAVIGILLFAINMLPSLL</sequence>
<dbReference type="PATRIC" id="fig|1705564.3.peg.1558"/>
<accession>A0A150IW89</accession>
<dbReference type="GO" id="GO:0031293">
    <property type="term" value="P:membrane protein intracellular domain proteolysis"/>
    <property type="evidence" value="ECO:0007669"/>
    <property type="project" value="TreeGrafter"/>
</dbReference>
<dbReference type="Pfam" id="PF02163">
    <property type="entry name" value="Peptidase_M50"/>
    <property type="match status" value="1"/>
</dbReference>
<evidence type="ECO:0000313" key="8">
    <source>
        <dbReference type="Proteomes" id="UP000075578"/>
    </source>
</evidence>
<name>A0A150IW89_9EURY</name>
<evidence type="ECO:0000256" key="1">
    <source>
        <dbReference type="ARBA" id="ARBA00004127"/>
    </source>
</evidence>
<dbReference type="InterPro" id="IPR008915">
    <property type="entry name" value="Peptidase_M50"/>
</dbReference>
<dbReference type="GO" id="GO:0004222">
    <property type="term" value="F:metalloendopeptidase activity"/>
    <property type="evidence" value="ECO:0007669"/>
    <property type="project" value="InterPro"/>
</dbReference>
<evidence type="ECO:0000256" key="5">
    <source>
        <dbReference type="SAM" id="Phobius"/>
    </source>
</evidence>
<keyword evidence="3 5" id="KW-1133">Transmembrane helix</keyword>
<feature type="transmembrane region" description="Helical" evidence="5">
    <location>
        <begin position="302"/>
        <end position="325"/>
    </location>
</feature>
<comment type="caution">
    <text evidence="7">The sequence shown here is derived from an EMBL/GenBank/DDBJ whole genome shotgun (WGS) entry which is preliminary data.</text>
</comment>
<dbReference type="AlphaFoldDB" id="A0A150IW89"/>
<dbReference type="GO" id="GO:0016020">
    <property type="term" value="C:membrane"/>
    <property type="evidence" value="ECO:0007669"/>
    <property type="project" value="InterPro"/>
</dbReference>
<keyword evidence="2 5" id="KW-0812">Transmembrane</keyword>
<dbReference type="PANTHER" id="PTHR13325">
    <property type="entry name" value="PROTEASE M50 MEMBRANE-BOUND TRANSCRIPTION FACTOR SITE 2 PROTEASE"/>
    <property type="match status" value="1"/>
</dbReference>